<dbReference type="PIRSF" id="PIRSF036704">
    <property type="entry name" value="UCP036704"/>
    <property type="match status" value="1"/>
</dbReference>
<evidence type="ECO:0000313" key="4">
    <source>
        <dbReference type="Proteomes" id="UP000030856"/>
    </source>
</evidence>
<evidence type="ECO:0000313" key="5">
    <source>
        <dbReference type="Proteomes" id="UP000190962"/>
    </source>
</evidence>
<reference evidence="3 5" key="2">
    <citation type="submission" date="2016-11" db="EMBL/GenBank/DDBJ databases">
        <title>Mixed transmission modes and dynamic genome evolution in an obligate animal-bacterial symbiosis.</title>
        <authorList>
            <person name="Russell S.L."/>
            <person name="Corbett-Detig R.B."/>
            <person name="Cavanaugh C.M."/>
        </authorList>
    </citation>
    <scope>NUCLEOTIDE SEQUENCE [LARGE SCALE GENOMIC DNA]</scope>
    <source>
        <strain evidence="3">MA-KB16</strain>
    </source>
</reference>
<dbReference type="STRING" id="2340.JV46_19070"/>
<dbReference type="EMBL" id="JRAA01000001">
    <property type="protein sequence ID" value="KHF25743.1"/>
    <property type="molecule type" value="Genomic_DNA"/>
</dbReference>
<dbReference type="InterPro" id="IPR019546">
    <property type="entry name" value="TAT_signal_bac_arc"/>
</dbReference>
<dbReference type="PROSITE" id="PS51318">
    <property type="entry name" value="TAT"/>
    <property type="match status" value="1"/>
</dbReference>
<dbReference type="AlphaFoldDB" id="A0A0B0H6B1"/>
<dbReference type="Proteomes" id="UP000030856">
    <property type="component" value="Unassembled WGS sequence"/>
</dbReference>
<organism evidence="2 4">
    <name type="scientific">Solemya velum gill symbiont</name>
    <dbReference type="NCBI Taxonomy" id="2340"/>
    <lineage>
        <taxon>Bacteria</taxon>
        <taxon>Pseudomonadati</taxon>
        <taxon>Pseudomonadota</taxon>
        <taxon>Gammaproteobacteria</taxon>
        <taxon>sulfur-oxidizing symbionts</taxon>
    </lineage>
</organism>
<dbReference type="RefSeq" id="WP_043115420.1">
    <property type="nucleotide sequence ID" value="NZ_JRAA01000001.1"/>
</dbReference>
<gene>
    <name evidence="3" type="ORF">BOV88_03195</name>
    <name evidence="2" type="ORF">JV46_19070</name>
</gene>
<dbReference type="Proteomes" id="UP000190962">
    <property type="component" value="Unassembled WGS sequence"/>
</dbReference>
<accession>A0A0B0H6B1</accession>
<name>A0A0B0H6B1_SOVGS</name>
<dbReference type="InterPro" id="IPR014177">
    <property type="entry name" value="Formate_DH_TAT-contain"/>
</dbReference>
<dbReference type="InterPro" id="IPR006311">
    <property type="entry name" value="TAT_signal"/>
</dbReference>
<proteinExistence type="predicted"/>
<reference evidence="2 4" key="1">
    <citation type="journal article" date="2014" name="BMC Genomics">
        <title>The genome of the intracellular bacterium of the coastal bivalve, Solemya velum: a blueprint for thriving in and out of symbiosis.</title>
        <authorList>
            <person name="Dmytrenko O."/>
            <person name="Russell S.L."/>
            <person name="Loo W.T."/>
            <person name="Fontanez K.M."/>
            <person name="Liao L."/>
            <person name="Roeselers G."/>
            <person name="Sharma R."/>
            <person name="Stewart F.J."/>
            <person name="Newton I.L."/>
            <person name="Woyke T."/>
            <person name="Wu D."/>
            <person name="Lang J.M."/>
            <person name="Eisen J.A."/>
            <person name="Cavanaugh C.M."/>
        </authorList>
    </citation>
    <scope>NUCLEOTIDE SEQUENCE [LARGE SCALE GENOMIC DNA]</scope>
    <source>
        <strain evidence="2 4">WH</strain>
    </source>
</reference>
<dbReference type="GeneID" id="86990903"/>
<dbReference type="EMBL" id="MPNX01000003">
    <property type="protein sequence ID" value="OOY35663.1"/>
    <property type="molecule type" value="Genomic_DNA"/>
</dbReference>
<evidence type="ECO:0008006" key="6">
    <source>
        <dbReference type="Google" id="ProtNLM"/>
    </source>
</evidence>
<evidence type="ECO:0000313" key="2">
    <source>
        <dbReference type="EMBL" id="KHF25743.1"/>
    </source>
</evidence>
<keyword evidence="1" id="KW-0732">Signal</keyword>
<dbReference type="NCBIfam" id="TIGR02811">
    <property type="entry name" value="formate_TAT"/>
    <property type="match status" value="1"/>
</dbReference>
<evidence type="ECO:0000313" key="3">
    <source>
        <dbReference type="EMBL" id="OOY35663.1"/>
    </source>
</evidence>
<dbReference type="NCBIfam" id="TIGR01409">
    <property type="entry name" value="TAT_signal_seq"/>
    <property type="match status" value="1"/>
</dbReference>
<evidence type="ECO:0000256" key="1">
    <source>
        <dbReference type="ARBA" id="ARBA00022729"/>
    </source>
</evidence>
<protein>
    <recommendedName>
        <fullName evidence="6">Formate dehydrogenase</fullName>
    </recommendedName>
</protein>
<comment type="caution">
    <text evidence="2">The sequence shown here is derived from an EMBL/GenBank/DDBJ whole genome shotgun (WGS) entry which is preliminary data.</text>
</comment>
<keyword evidence="4" id="KW-1185">Reference proteome</keyword>
<sequence length="68" mass="7285">MKQKKLKTSQSRRKFLRETVTAGGTAAAALAVPGAVQADAESDKAVQEQSDGYRLSQHVLDYYKGAAS</sequence>